<dbReference type="RefSeq" id="WP_204027468.1">
    <property type="nucleotide sequence ID" value="NZ_BOOW01000026.1"/>
</dbReference>
<gene>
    <name evidence="5" type="ORF">Ssi02_40380</name>
</gene>
<keyword evidence="3" id="KW-0269">Exonuclease</keyword>
<keyword evidence="1" id="KW-0540">Nuclease</keyword>
<dbReference type="AlphaFoldDB" id="A0A919RIA0"/>
<dbReference type="GO" id="GO:0008408">
    <property type="term" value="F:3'-5' exonuclease activity"/>
    <property type="evidence" value="ECO:0007669"/>
    <property type="project" value="TreeGrafter"/>
</dbReference>
<evidence type="ECO:0000313" key="5">
    <source>
        <dbReference type="EMBL" id="GII93807.1"/>
    </source>
</evidence>
<dbReference type="SUPFAM" id="SSF52113">
    <property type="entry name" value="BRCT domain"/>
    <property type="match status" value="1"/>
</dbReference>
<comment type="caution">
    <text evidence="5">The sequence shown here is derived from an EMBL/GenBank/DDBJ whole genome shotgun (WGS) entry which is preliminary data.</text>
</comment>
<dbReference type="Pfam" id="PF00929">
    <property type="entry name" value="RNase_T"/>
    <property type="match status" value="1"/>
</dbReference>
<dbReference type="PANTHER" id="PTHR30231:SF4">
    <property type="entry name" value="PROTEIN NEN2"/>
    <property type="match status" value="1"/>
</dbReference>
<sequence length="396" mass="42806">MAGGPPCYAVLDLETTGLWPHRHDRVVEIGVVHLSRSGEPTGRWSTLVNPERDLGAQHIHGISAADVLHAPTFAGIAGELVDLLRGRVPVAHNLAFDLDFLTAEFARLGFAVPLRLEHGVCTMEEAPYFLPHMPRTLADCCAVAGIRHDVRHDALADAEAAAGLLRTYLASAGPLPHWDHLFETAMRARWPEVPRRDAPRVRRGVAAERQGHFTARVPDPSVETPADAAEIYLTLLDRVLLDHHVSAAEADSLVEVATSVGLGREEVRRLHLEYLSARAHGGTAPRDLATLAALLGVQAEDAAGVEARPGRVIAWFELRPGDMVVFTGDMEGGREAWEALARKAGYVPHSGVTKKVRLVVAADPDSLSGKARKARAYGIPIVTPGGFSRLVRDSRT</sequence>
<dbReference type="PANTHER" id="PTHR30231">
    <property type="entry name" value="DNA POLYMERASE III SUBUNIT EPSILON"/>
    <property type="match status" value="1"/>
</dbReference>
<keyword evidence="2" id="KW-0378">Hydrolase</keyword>
<dbReference type="Gene3D" id="3.40.50.10190">
    <property type="entry name" value="BRCT domain"/>
    <property type="match status" value="1"/>
</dbReference>
<keyword evidence="6" id="KW-1185">Reference proteome</keyword>
<dbReference type="EMBL" id="BOOW01000026">
    <property type="protein sequence ID" value="GII93807.1"/>
    <property type="molecule type" value="Genomic_DNA"/>
</dbReference>
<dbReference type="InterPro" id="IPR012337">
    <property type="entry name" value="RNaseH-like_sf"/>
</dbReference>
<dbReference type="SMART" id="SM00479">
    <property type="entry name" value="EXOIII"/>
    <property type="match status" value="1"/>
</dbReference>
<accession>A0A919RIA0</accession>
<dbReference type="Gene3D" id="3.30.420.10">
    <property type="entry name" value="Ribonuclease H-like superfamily/Ribonuclease H"/>
    <property type="match status" value="1"/>
</dbReference>
<dbReference type="InterPro" id="IPR036397">
    <property type="entry name" value="RNaseH_sf"/>
</dbReference>
<name>A0A919RIA0_9ACTN</name>
<dbReference type="InterPro" id="IPR036420">
    <property type="entry name" value="BRCT_dom_sf"/>
</dbReference>
<evidence type="ECO:0000256" key="1">
    <source>
        <dbReference type="ARBA" id="ARBA00022722"/>
    </source>
</evidence>
<reference evidence="5" key="1">
    <citation type="submission" date="2021-01" db="EMBL/GenBank/DDBJ databases">
        <title>Whole genome shotgun sequence of Sinosporangium siamense NBRC 109515.</title>
        <authorList>
            <person name="Komaki H."/>
            <person name="Tamura T."/>
        </authorList>
    </citation>
    <scope>NUCLEOTIDE SEQUENCE</scope>
    <source>
        <strain evidence="5">NBRC 109515</strain>
    </source>
</reference>
<evidence type="ECO:0000259" key="4">
    <source>
        <dbReference type="SMART" id="SM00479"/>
    </source>
</evidence>
<proteinExistence type="predicted"/>
<dbReference type="InterPro" id="IPR013520">
    <property type="entry name" value="Ribonucl_H"/>
</dbReference>
<organism evidence="5 6">
    <name type="scientific">Sinosporangium siamense</name>
    <dbReference type="NCBI Taxonomy" id="1367973"/>
    <lineage>
        <taxon>Bacteria</taxon>
        <taxon>Bacillati</taxon>
        <taxon>Actinomycetota</taxon>
        <taxon>Actinomycetes</taxon>
        <taxon>Streptosporangiales</taxon>
        <taxon>Streptosporangiaceae</taxon>
        <taxon>Sinosporangium</taxon>
    </lineage>
</organism>
<dbReference type="FunFam" id="3.30.420.10:FF:000045">
    <property type="entry name" value="3'-5' exonuclease DinG"/>
    <property type="match status" value="1"/>
</dbReference>
<evidence type="ECO:0000313" key="6">
    <source>
        <dbReference type="Proteomes" id="UP000606172"/>
    </source>
</evidence>
<evidence type="ECO:0000256" key="3">
    <source>
        <dbReference type="ARBA" id="ARBA00022839"/>
    </source>
</evidence>
<dbReference type="GO" id="GO:0003676">
    <property type="term" value="F:nucleic acid binding"/>
    <property type="evidence" value="ECO:0007669"/>
    <property type="project" value="InterPro"/>
</dbReference>
<dbReference type="Proteomes" id="UP000606172">
    <property type="component" value="Unassembled WGS sequence"/>
</dbReference>
<protein>
    <recommendedName>
        <fullName evidence="4">Exonuclease domain-containing protein</fullName>
    </recommendedName>
</protein>
<dbReference type="CDD" id="cd06127">
    <property type="entry name" value="DEDDh"/>
    <property type="match status" value="1"/>
</dbReference>
<evidence type="ECO:0000256" key="2">
    <source>
        <dbReference type="ARBA" id="ARBA00022801"/>
    </source>
</evidence>
<feature type="domain" description="Exonuclease" evidence="4">
    <location>
        <begin position="7"/>
        <end position="174"/>
    </location>
</feature>
<dbReference type="GO" id="GO:0005829">
    <property type="term" value="C:cytosol"/>
    <property type="evidence" value="ECO:0007669"/>
    <property type="project" value="TreeGrafter"/>
</dbReference>
<dbReference type="SUPFAM" id="SSF53098">
    <property type="entry name" value="Ribonuclease H-like"/>
    <property type="match status" value="1"/>
</dbReference>